<dbReference type="Gene3D" id="2.60.120.380">
    <property type="match status" value="1"/>
</dbReference>
<proteinExistence type="predicted"/>
<keyword evidence="3" id="KW-1185">Reference proteome</keyword>
<reference evidence="2" key="1">
    <citation type="submission" date="2022-07" db="EMBL/GenBank/DDBJ databases">
        <title>Tahibacter sp., a new gammaproteobacterium isolated from the silt sample collected at pig farm.</title>
        <authorList>
            <person name="Chen H."/>
        </authorList>
    </citation>
    <scope>NUCLEOTIDE SEQUENCE</scope>
    <source>
        <strain evidence="2">P2K</strain>
    </source>
</reference>
<comment type="caution">
    <text evidence="2">The sequence shown here is derived from an EMBL/GenBank/DDBJ whole genome shotgun (WGS) entry which is preliminary data.</text>
</comment>
<evidence type="ECO:0000256" key="1">
    <source>
        <dbReference type="SAM" id="SignalP"/>
    </source>
</evidence>
<dbReference type="Proteomes" id="UP001165498">
    <property type="component" value="Unassembled WGS sequence"/>
</dbReference>
<keyword evidence="1" id="KW-0732">Signal</keyword>
<protein>
    <submittedName>
        <fullName evidence="2">Uncharacterized protein</fullName>
    </submittedName>
</protein>
<gene>
    <name evidence="2" type="ORF">NM961_20880</name>
</gene>
<evidence type="ECO:0000313" key="2">
    <source>
        <dbReference type="EMBL" id="MCQ4167177.1"/>
    </source>
</evidence>
<dbReference type="EMBL" id="JANFQO010000025">
    <property type="protein sequence ID" value="MCQ4167177.1"/>
    <property type="molecule type" value="Genomic_DNA"/>
</dbReference>
<organism evidence="2 3">
    <name type="scientific">Tahibacter harae</name>
    <dbReference type="NCBI Taxonomy" id="2963937"/>
    <lineage>
        <taxon>Bacteria</taxon>
        <taxon>Pseudomonadati</taxon>
        <taxon>Pseudomonadota</taxon>
        <taxon>Gammaproteobacteria</taxon>
        <taxon>Lysobacterales</taxon>
        <taxon>Rhodanobacteraceae</taxon>
        <taxon>Tahibacter</taxon>
    </lineage>
</organism>
<sequence length="775" mass="82843">MRPRWIAALAPGLFAAAVQAAPTVALQNGQPASFSMPAQSYSTSYYIDVDAASAQLKLELGNSSGGDTDLLLRYGTPFADRTANGDAAPDPGLFRQYSHYRSASAGGNESLSVQNSGTFPLRAGRWYIAVLNYSNQPQNLRLSASLTPTVAVSPIRFVFDQAGADCDIAGWNDPTPVTPIDGNSGTTRGQQRRNALVRAGELLWQELRSPVPVTVRACWDALGGDRDGATIAQAGPTLIVANDIADRSAWLPRPYTWYTITEAVRLGGTSQCGVTGGGCGNADIEATFNSDIDPPNNVVRSPFYYGYTGAAKPRNSIDFIATAMHELTHGLGFIGLVNVDAEDGPLGARFPAGDEADGLDDIFSSNLVAVDTLTREYQPFLAPQVSDARRAAALVSQDGLRWSGAEAVAALVNANRERPAPDNFPLMLAPCDRDAADAPCKTIPGTTLSHTVQSGDLMNGYDTGESTRTLGLALPMLDALGWSNAAAAPPVFPIPVTGNWFDRTRSGHGVDFQLYQRDAVAGDLYFIIFYTFEDDGRPEYYFGLGRLVDGRFIGARQGDGISLMRVRYNAAAGRGDLDTSSSGEIAIDFNQAAQSPYCRSADRSGAGALAVLRWVIRGEEGNWCLEPAVMPASRTTPDFSGHWYSGLGNDQGWGMELLSVRAADGQPQLVAIVYYPDLQGRSRWAVSELTRVNLADTPALPLYDVTSGYCRSCPAPAGAAQVRQVGTIQLKLRQPTRTEPADGVNRVSLNIEIPGIAGFRRQDSPLTLLSLPPGQ</sequence>
<accession>A0ABT1QY20</accession>
<feature type="signal peptide" evidence="1">
    <location>
        <begin position="1"/>
        <end position="20"/>
    </location>
</feature>
<dbReference type="RefSeq" id="WP_255916362.1">
    <property type="nucleotide sequence ID" value="NZ_JANFQO010000025.1"/>
</dbReference>
<name>A0ABT1QY20_9GAMM</name>
<evidence type="ECO:0000313" key="3">
    <source>
        <dbReference type="Proteomes" id="UP001165498"/>
    </source>
</evidence>
<feature type="chain" id="PRO_5047450671" evidence="1">
    <location>
        <begin position="21"/>
        <end position="775"/>
    </location>
</feature>